<dbReference type="InParanoid" id="A0A0H2RQL8"/>
<feature type="compositionally biased region" description="Basic and acidic residues" evidence="9">
    <location>
        <begin position="55"/>
        <end position="80"/>
    </location>
</feature>
<evidence type="ECO:0000256" key="5">
    <source>
        <dbReference type="ARBA" id="ARBA00022552"/>
    </source>
</evidence>
<dbReference type="InterPro" id="IPR038664">
    <property type="entry name" value="Gar1/Naf1_Cbf5-bd_sf"/>
</dbReference>
<feature type="region of interest" description="Disordered" evidence="9">
    <location>
        <begin position="21"/>
        <end position="131"/>
    </location>
</feature>
<dbReference type="GO" id="GO:0006364">
    <property type="term" value="P:rRNA processing"/>
    <property type="evidence" value="ECO:0007669"/>
    <property type="project" value="UniProtKB-KW"/>
</dbReference>
<dbReference type="PANTHER" id="PTHR31633">
    <property type="entry name" value="H/ACA RIBONUCLEOPROTEIN COMPLEX NON-CORE SUBUNIT NAF1"/>
    <property type="match status" value="1"/>
</dbReference>
<dbReference type="Gene3D" id="2.40.10.230">
    <property type="entry name" value="Probable tRNA pseudouridine synthase domain"/>
    <property type="match status" value="1"/>
</dbReference>
<keyword evidence="4" id="KW-0690">Ribosome biogenesis</keyword>
<evidence type="ECO:0000256" key="9">
    <source>
        <dbReference type="SAM" id="MobiDB-lite"/>
    </source>
</evidence>
<feature type="compositionally biased region" description="Basic and acidic residues" evidence="9">
    <location>
        <begin position="355"/>
        <end position="369"/>
    </location>
</feature>
<feature type="compositionally biased region" description="Basic residues" evidence="9">
    <location>
        <begin position="370"/>
        <end position="386"/>
    </location>
</feature>
<dbReference type="SUPFAM" id="SSF50447">
    <property type="entry name" value="Translation proteins"/>
    <property type="match status" value="1"/>
</dbReference>
<accession>A0A0H2RQL8</accession>
<proteinExistence type="inferred from homology"/>
<evidence type="ECO:0000256" key="8">
    <source>
        <dbReference type="ARBA" id="ARBA00023242"/>
    </source>
</evidence>
<evidence type="ECO:0000256" key="4">
    <source>
        <dbReference type="ARBA" id="ARBA00022517"/>
    </source>
</evidence>
<dbReference type="Pfam" id="PF04410">
    <property type="entry name" value="Gar1"/>
    <property type="match status" value="1"/>
</dbReference>
<dbReference type="PANTHER" id="PTHR31633:SF1">
    <property type="entry name" value="H_ACA RIBONUCLEOPROTEIN COMPLEX NON-CORE SUBUNIT NAF1"/>
    <property type="match status" value="1"/>
</dbReference>
<dbReference type="GO" id="GO:0003723">
    <property type="term" value="F:RNA binding"/>
    <property type="evidence" value="ECO:0007669"/>
    <property type="project" value="UniProtKB-KW"/>
</dbReference>
<keyword evidence="11" id="KW-1185">Reference proteome</keyword>
<feature type="region of interest" description="Disordered" evidence="9">
    <location>
        <begin position="310"/>
        <end position="437"/>
    </location>
</feature>
<dbReference type="Proteomes" id="UP000053477">
    <property type="component" value="Unassembled WGS sequence"/>
</dbReference>
<evidence type="ECO:0000313" key="10">
    <source>
        <dbReference type="EMBL" id="KLO07096.1"/>
    </source>
</evidence>
<dbReference type="OrthoDB" id="21550at2759"/>
<evidence type="ECO:0000313" key="11">
    <source>
        <dbReference type="Proteomes" id="UP000053477"/>
    </source>
</evidence>
<keyword evidence="6" id="KW-0597">Phosphoprotein</keyword>
<dbReference type="AlphaFoldDB" id="A0A0H2RQL8"/>
<evidence type="ECO:0000256" key="1">
    <source>
        <dbReference type="ARBA" id="ARBA00004123"/>
    </source>
</evidence>
<reference evidence="10 11" key="1">
    <citation type="submission" date="2015-04" db="EMBL/GenBank/DDBJ databases">
        <title>Complete genome sequence of Schizopora paradoxa KUC8140, a cosmopolitan wood degrader in East Asia.</title>
        <authorList>
            <consortium name="DOE Joint Genome Institute"/>
            <person name="Min B."/>
            <person name="Park H."/>
            <person name="Jang Y."/>
            <person name="Kim J.-J."/>
            <person name="Kim K.H."/>
            <person name="Pangilinan J."/>
            <person name="Lipzen A."/>
            <person name="Riley R."/>
            <person name="Grigoriev I.V."/>
            <person name="Spatafora J.W."/>
            <person name="Choi I.-G."/>
        </authorList>
    </citation>
    <scope>NUCLEOTIDE SEQUENCE [LARGE SCALE GENOMIC DNA]</scope>
    <source>
        <strain evidence="10 11">KUC8140</strain>
    </source>
</reference>
<feature type="region of interest" description="Disordered" evidence="9">
    <location>
        <begin position="260"/>
        <end position="297"/>
    </location>
</feature>
<dbReference type="EMBL" id="KQ086161">
    <property type="protein sequence ID" value="KLO07096.1"/>
    <property type="molecule type" value="Genomic_DNA"/>
</dbReference>
<feature type="compositionally biased region" description="Acidic residues" evidence="9">
    <location>
        <begin position="265"/>
        <end position="279"/>
    </location>
</feature>
<dbReference type="GO" id="GO:0005732">
    <property type="term" value="C:sno(s)RNA-containing ribonucleoprotein complex"/>
    <property type="evidence" value="ECO:0007669"/>
    <property type="project" value="InterPro"/>
</dbReference>
<evidence type="ECO:0000256" key="6">
    <source>
        <dbReference type="ARBA" id="ARBA00022553"/>
    </source>
</evidence>
<dbReference type="GO" id="GO:0001522">
    <property type="term" value="P:pseudouridine synthesis"/>
    <property type="evidence" value="ECO:0007669"/>
    <property type="project" value="InterPro"/>
</dbReference>
<protein>
    <recommendedName>
        <fullName evidence="3">H/ACA ribonucleoprotein complex non-core subunit NAF1</fullName>
    </recommendedName>
</protein>
<dbReference type="InterPro" id="IPR040309">
    <property type="entry name" value="Naf1"/>
</dbReference>
<dbReference type="GO" id="GO:0000493">
    <property type="term" value="P:box H/ACA snoRNP assembly"/>
    <property type="evidence" value="ECO:0007669"/>
    <property type="project" value="InterPro"/>
</dbReference>
<feature type="compositionally biased region" description="Basic and acidic residues" evidence="9">
    <location>
        <begin position="573"/>
        <end position="585"/>
    </location>
</feature>
<feature type="compositionally biased region" description="Low complexity" evidence="9">
    <location>
        <begin position="36"/>
        <end position="47"/>
    </location>
</feature>
<evidence type="ECO:0000256" key="7">
    <source>
        <dbReference type="ARBA" id="ARBA00022884"/>
    </source>
</evidence>
<organism evidence="10 11">
    <name type="scientific">Schizopora paradoxa</name>
    <dbReference type="NCBI Taxonomy" id="27342"/>
    <lineage>
        <taxon>Eukaryota</taxon>
        <taxon>Fungi</taxon>
        <taxon>Dikarya</taxon>
        <taxon>Basidiomycota</taxon>
        <taxon>Agaricomycotina</taxon>
        <taxon>Agaricomycetes</taxon>
        <taxon>Hymenochaetales</taxon>
        <taxon>Schizoporaceae</taxon>
        <taxon>Schizopora</taxon>
    </lineage>
</organism>
<feature type="compositionally biased region" description="Basic and acidic residues" evidence="9">
    <location>
        <begin position="394"/>
        <end position="424"/>
    </location>
</feature>
<dbReference type="InterPro" id="IPR009000">
    <property type="entry name" value="Transl_B-barrel_sf"/>
</dbReference>
<sequence length="585" mass="64334">MSFKIPSSVPQDLLLIQELISTTEQRPEFISKTGIESSGSEDSSSSDSDTDSEDELKIEKSLQVRKESDTEDVETLKDVEQTPSEDSGSDSSDESDSEDEVPYFTRKTKIEVSDDSEDEVTGVSIPPSGVRSKNEIAEPAVVPEVQTVGEDERLEKVGEIMSVIESVVVVRGIPSDTKNASERALDSESLLVFEDRKVLGYVHETFGPTQQPFYQIKFPSPSAINVEIVTVGKQVFHLPDRSNFVFPSQLRMFKGSDASNIHDEEVGDDELEFSDDEAEQAYKRERKRGRSSSVASSRFVDESVYDASPYDEYGPYNMDSEAGPSRPIPLPYDDPYLDAPRPASPTSSVISDAQSHYDDCPMDYGDHRGGRGRGRGRGRGGMRGRGRGGGSGLRGREDRRGGRRGGDPRHGSFQEHRGRERERSMSNPPIPPRSLSPTSLAIARATGQYSDGSAFQQSTTTPTPPSPREPQSAPWNTQGTFVQFAASTQGHQPKPHEAPSDSGFVKPHINPRFAPMFGINMNFMQQQIQQQYSPYQPSMYQNNYPGTNGWNGAWPTQANQVPGSTAESYAGGSEHKMDTSGDSRS</sequence>
<keyword evidence="8" id="KW-0539">Nucleus</keyword>
<dbReference type="STRING" id="27342.A0A0H2RQL8"/>
<evidence type="ECO:0000256" key="2">
    <source>
        <dbReference type="ARBA" id="ARBA00009801"/>
    </source>
</evidence>
<dbReference type="InterPro" id="IPR007504">
    <property type="entry name" value="H/ACA_rnp_Gar1/Naf1"/>
</dbReference>
<evidence type="ECO:0000256" key="3">
    <source>
        <dbReference type="ARBA" id="ARBA00021438"/>
    </source>
</evidence>
<name>A0A0H2RQL8_9AGAM</name>
<dbReference type="GO" id="GO:0005634">
    <property type="term" value="C:nucleus"/>
    <property type="evidence" value="ECO:0007669"/>
    <property type="project" value="UniProtKB-SubCell"/>
</dbReference>
<comment type="subcellular location">
    <subcellularLocation>
        <location evidence="1">Nucleus</location>
    </subcellularLocation>
</comment>
<keyword evidence="5" id="KW-0698">rRNA processing</keyword>
<gene>
    <name evidence="10" type="ORF">SCHPADRAFT_1001906</name>
</gene>
<feature type="compositionally biased region" description="Polar residues" evidence="9">
    <location>
        <begin position="551"/>
        <end position="567"/>
    </location>
</feature>
<keyword evidence="7" id="KW-0694">RNA-binding</keyword>
<comment type="similarity">
    <text evidence="2">Belongs to the NAF1 family.</text>
</comment>
<feature type="region of interest" description="Disordered" evidence="9">
    <location>
        <begin position="449"/>
        <end position="475"/>
    </location>
</feature>
<feature type="compositionally biased region" description="Polar residues" evidence="9">
    <location>
        <begin position="344"/>
        <end position="354"/>
    </location>
</feature>
<feature type="compositionally biased region" description="Acidic residues" evidence="9">
    <location>
        <begin position="87"/>
        <end position="101"/>
    </location>
</feature>
<feature type="region of interest" description="Disordered" evidence="9">
    <location>
        <begin position="551"/>
        <end position="585"/>
    </location>
</feature>